<dbReference type="SUPFAM" id="SSF51395">
    <property type="entry name" value="FMN-linked oxidoreductases"/>
    <property type="match status" value="1"/>
</dbReference>
<evidence type="ECO:0000256" key="9">
    <source>
        <dbReference type="ARBA" id="ARBA00023002"/>
    </source>
</evidence>
<evidence type="ECO:0000256" key="11">
    <source>
        <dbReference type="ARBA" id="ARBA00048802"/>
    </source>
</evidence>
<evidence type="ECO:0000256" key="13">
    <source>
        <dbReference type="PIRSR" id="PIRSR006621-1"/>
    </source>
</evidence>
<comment type="caution">
    <text evidence="16">The sequence shown here is derived from an EMBL/GenBank/DDBJ whole genome shotgun (WGS) entry which is preliminary data.</text>
</comment>
<dbReference type="EC" id="1.3.1.-" evidence="12"/>
<evidence type="ECO:0000256" key="5">
    <source>
        <dbReference type="ARBA" id="ARBA00022643"/>
    </source>
</evidence>
<keyword evidence="3" id="KW-0820">tRNA-binding</keyword>
<evidence type="ECO:0000256" key="12">
    <source>
        <dbReference type="PIRNR" id="PIRNR006621"/>
    </source>
</evidence>
<dbReference type="InterPro" id="IPR035587">
    <property type="entry name" value="DUS-like_FMN-bd"/>
</dbReference>
<reference evidence="17" key="1">
    <citation type="submission" date="2018-02" db="EMBL/GenBank/DDBJ databases">
        <title>Genome sequence of Desulfocucumis palustris strain NAW-5.</title>
        <authorList>
            <person name="Watanabe M."/>
            <person name="Kojima H."/>
            <person name="Fukui M."/>
        </authorList>
    </citation>
    <scope>NUCLEOTIDE SEQUENCE [LARGE SCALE GENOMIC DNA]</scope>
    <source>
        <strain evidence="17">NAW-5</strain>
    </source>
</reference>
<gene>
    <name evidence="16" type="ORF">DCCM_0234</name>
</gene>
<evidence type="ECO:0000256" key="3">
    <source>
        <dbReference type="ARBA" id="ARBA00022555"/>
    </source>
</evidence>
<comment type="catalytic activity">
    <reaction evidence="10">
        <text>a 5,6-dihydrouridine in tRNA + NADP(+) = a uridine in tRNA + NADPH + H(+)</text>
        <dbReference type="Rhea" id="RHEA:23624"/>
        <dbReference type="Rhea" id="RHEA-COMP:13339"/>
        <dbReference type="Rhea" id="RHEA-COMP:13887"/>
        <dbReference type="ChEBI" id="CHEBI:15378"/>
        <dbReference type="ChEBI" id="CHEBI:57783"/>
        <dbReference type="ChEBI" id="CHEBI:58349"/>
        <dbReference type="ChEBI" id="CHEBI:65315"/>
        <dbReference type="ChEBI" id="CHEBI:74443"/>
    </reaction>
</comment>
<feature type="domain" description="DUS-like FMN-binding" evidence="15">
    <location>
        <begin position="15"/>
        <end position="309"/>
    </location>
</feature>
<evidence type="ECO:0000256" key="2">
    <source>
        <dbReference type="ARBA" id="ARBA00002790"/>
    </source>
</evidence>
<dbReference type="CDD" id="cd02801">
    <property type="entry name" value="DUS_like_FMN"/>
    <property type="match status" value="1"/>
</dbReference>
<comment type="catalytic activity">
    <reaction evidence="11">
        <text>a 5,6-dihydrouridine in tRNA + NAD(+) = a uridine in tRNA + NADH + H(+)</text>
        <dbReference type="Rhea" id="RHEA:54452"/>
        <dbReference type="Rhea" id="RHEA-COMP:13339"/>
        <dbReference type="Rhea" id="RHEA-COMP:13887"/>
        <dbReference type="ChEBI" id="CHEBI:15378"/>
        <dbReference type="ChEBI" id="CHEBI:57540"/>
        <dbReference type="ChEBI" id="CHEBI:57945"/>
        <dbReference type="ChEBI" id="CHEBI:65315"/>
        <dbReference type="ChEBI" id="CHEBI:74443"/>
    </reaction>
</comment>
<feature type="binding site" evidence="14">
    <location>
        <position position="169"/>
    </location>
    <ligand>
        <name>FMN</name>
        <dbReference type="ChEBI" id="CHEBI:58210"/>
    </ligand>
</feature>
<dbReference type="InterPro" id="IPR001269">
    <property type="entry name" value="DUS_fam"/>
</dbReference>
<dbReference type="PROSITE" id="PS01136">
    <property type="entry name" value="UPF0034"/>
    <property type="match status" value="1"/>
</dbReference>
<feature type="binding site" evidence="14">
    <location>
        <begin position="224"/>
        <end position="225"/>
    </location>
    <ligand>
        <name>FMN</name>
        <dbReference type="ChEBI" id="CHEBI:58210"/>
    </ligand>
</feature>
<dbReference type="AlphaFoldDB" id="A0A2L2X8Y1"/>
<dbReference type="Gene3D" id="1.10.1200.80">
    <property type="entry name" value="Putative flavin oxidoreducatase, domain 2"/>
    <property type="match status" value="1"/>
</dbReference>
<dbReference type="Gene3D" id="3.20.20.70">
    <property type="entry name" value="Aldolase class I"/>
    <property type="match status" value="1"/>
</dbReference>
<dbReference type="GO" id="GO:0050660">
    <property type="term" value="F:flavin adenine dinucleotide binding"/>
    <property type="evidence" value="ECO:0007669"/>
    <property type="project" value="InterPro"/>
</dbReference>
<evidence type="ECO:0000256" key="14">
    <source>
        <dbReference type="PIRSR" id="PIRSR006621-2"/>
    </source>
</evidence>
<dbReference type="EMBL" id="BFAV01000018">
    <property type="protein sequence ID" value="GBF32043.1"/>
    <property type="molecule type" value="Genomic_DNA"/>
</dbReference>
<keyword evidence="8" id="KW-0694">RNA-binding</keyword>
<dbReference type="InterPro" id="IPR024036">
    <property type="entry name" value="tRNA-dHydroUridine_Synthase_C"/>
</dbReference>
<comment type="function">
    <text evidence="2 12">Catalyzes the synthesis of 5,6-dihydrouridine (D), a modified base found in the D-loop of most tRNAs, via the reduction of the C5-C6 double bond in target uridines.</text>
</comment>
<evidence type="ECO:0000256" key="8">
    <source>
        <dbReference type="ARBA" id="ARBA00022884"/>
    </source>
</evidence>
<keyword evidence="5 12" id="KW-0288">FMN</keyword>
<dbReference type="PIRSF" id="PIRSF006621">
    <property type="entry name" value="Dus"/>
    <property type="match status" value="1"/>
</dbReference>
<organism evidence="16 17">
    <name type="scientific">Desulfocucumis palustris</name>
    <dbReference type="NCBI Taxonomy" id="1898651"/>
    <lineage>
        <taxon>Bacteria</taxon>
        <taxon>Bacillati</taxon>
        <taxon>Bacillota</taxon>
        <taxon>Clostridia</taxon>
        <taxon>Eubacteriales</taxon>
        <taxon>Desulfocucumaceae</taxon>
        <taxon>Desulfocucumis</taxon>
    </lineage>
</organism>
<dbReference type="PANTHER" id="PTHR45846:SF1">
    <property type="entry name" value="TRNA-DIHYDROURIDINE(47) SYNTHASE [NAD(P)(+)]-LIKE"/>
    <property type="match status" value="1"/>
</dbReference>
<evidence type="ECO:0000259" key="15">
    <source>
        <dbReference type="Pfam" id="PF01207"/>
    </source>
</evidence>
<evidence type="ECO:0000313" key="17">
    <source>
        <dbReference type="Proteomes" id="UP000239549"/>
    </source>
</evidence>
<dbReference type="GO" id="GO:0017150">
    <property type="term" value="F:tRNA dihydrouridine synthase activity"/>
    <property type="evidence" value="ECO:0007669"/>
    <property type="project" value="InterPro"/>
</dbReference>
<dbReference type="PANTHER" id="PTHR45846">
    <property type="entry name" value="TRNA-DIHYDROURIDINE(47) SYNTHASE [NAD(P)(+)]-LIKE"/>
    <property type="match status" value="1"/>
</dbReference>
<dbReference type="OrthoDB" id="9764501at2"/>
<proteinExistence type="inferred from homology"/>
<dbReference type="Proteomes" id="UP000239549">
    <property type="component" value="Unassembled WGS sequence"/>
</dbReference>
<evidence type="ECO:0000313" key="16">
    <source>
        <dbReference type="EMBL" id="GBF32043.1"/>
    </source>
</evidence>
<keyword evidence="7" id="KW-0521">NADP</keyword>
<evidence type="ECO:0000256" key="1">
    <source>
        <dbReference type="ARBA" id="ARBA00001917"/>
    </source>
</evidence>
<evidence type="ECO:0000256" key="6">
    <source>
        <dbReference type="ARBA" id="ARBA00022694"/>
    </source>
</evidence>
<keyword evidence="4 12" id="KW-0285">Flavoprotein</keyword>
<name>A0A2L2X8Y1_9FIRM</name>
<accession>A0A2L2X8Y1</accession>
<dbReference type="GO" id="GO:0000049">
    <property type="term" value="F:tRNA binding"/>
    <property type="evidence" value="ECO:0007669"/>
    <property type="project" value="UniProtKB-KW"/>
</dbReference>
<dbReference type="InterPro" id="IPR013785">
    <property type="entry name" value="Aldolase_TIM"/>
</dbReference>
<dbReference type="InterPro" id="IPR004652">
    <property type="entry name" value="DusB-like"/>
</dbReference>
<protein>
    <recommendedName>
        <fullName evidence="12">tRNA-dihydrouridine synthase</fullName>
        <ecNumber evidence="12">1.3.1.-</ecNumber>
    </recommendedName>
</protein>
<feature type="active site" description="Proton donor" evidence="13">
    <location>
        <position position="100"/>
    </location>
</feature>
<dbReference type="InterPro" id="IPR018517">
    <property type="entry name" value="tRNA_hU_synthase_CS"/>
</dbReference>
<comment type="cofactor">
    <cofactor evidence="1 12 14">
        <name>FMN</name>
        <dbReference type="ChEBI" id="CHEBI:58210"/>
    </cofactor>
</comment>
<evidence type="ECO:0000256" key="10">
    <source>
        <dbReference type="ARBA" id="ARBA00048205"/>
    </source>
</evidence>
<keyword evidence="17" id="KW-1185">Reference proteome</keyword>
<comment type="similarity">
    <text evidence="12">Belongs to the dus family.</text>
</comment>
<dbReference type="RefSeq" id="WP_104370626.1">
    <property type="nucleotide sequence ID" value="NZ_BFAV01000018.1"/>
</dbReference>
<evidence type="ECO:0000256" key="7">
    <source>
        <dbReference type="ARBA" id="ARBA00022857"/>
    </source>
</evidence>
<keyword evidence="6 12" id="KW-0819">tRNA processing</keyword>
<feature type="binding site" evidence="14">
    <location>
        <position position="70"/>
    </location>
    <ligand>
        <name>FMN</name>
        <dbReference type="ChEBI" id="CHEBI:58210"/>
    </ligand>
</feature>
<feature type="binding site" evidence="14">
    <location>
        <position position="139"/>
    </location>
    <ligand>
        <name>FMN</name>
        <dbReference type="ChEBI" id="CHEBI:58210"/>
    </ligand>
</feature>
<dbReference type="NCBIfam" id="TIGR00737">
    <property type="entry name" value="nifR3_yhdG"/>
    <property type="match status" value="1"/>
</dbReference>
<evidence type="ECO:0000256" key="4">
    <source>
        <dbReference type="ARBA" id="ARBA00022630"/>
    </source>
</evidence>
<keyword evidence="9 12" id="KW-0560">Oxidoreductase</keyword>
<feature type="binding site" evidence="14">
    <location>
        <begin position="16"/>
        <end position="18"/>
    </location>
    <ligand>
        <name>FMN</name>
        <dbReference type="ChEBI" id="CHEBI:58210"/>
    </ligand>
</feature>
<dbReference type="Pfam" id="PF01207">
    <property type="entry name" value="Dus"/>
    <property type="match status" value="1"/>
</dbReference>
<keyword evidence="14" id="KW-0547">Nucleotide-binding</keyword>
<sequence length="341" mass="36837">MNIGGVRLANPVISAPMAGVTDQAYRTLAREAGCGLVCTEMVSDQALIYGNSKTYTILGTGDEPRPLAVQIFGSNPEYMARAAALVEERGASIIDINMGCPTPKIVRNGEGSALMKNPRLAERIVRAVAGAVSVPVTAKIRKGWDDLSVNAVEFAQILEEAGVSAITVHGRTREQFYSGRADWDIIRRVREAVKIPVIGNGDIRSGPDALAMIKRTGCPGVMIGRASMGNPWVFAEAVHYLATGEIPPPPGTGEKIATALRHLELLVKYKGEYIGVREMRKHAAWYLKGMPGAAKLRDQINRVGTEREMREMFCRLLPGNLTAANDTVMIAVSKININGIE</sequence>